<dbReference type="EMBL" id="GBXM01071793">
    <property type="protein sequence ID" value="JAH36784.1"/>
    <property type="molecule type" value="Transcribed_RNA"/>
</dbReference>
<dbReference type="AlphaFoldDB" id="A0A0E9S5W9"/>
<reference evidence="1" key="1">
    <citation type="submission" date="2014-11" db="EMBL/GenBank/DDBJ databases">
        <authorList>
            <person name="Amaro Gonzalez C."/>
        </authorList>
    </citation>
    <scope>NUCLEOTIDE SEQUENCE</scope>
</reference>
<protein>
    <submittedName>
        <fullName evidence="1">Uncharacterized protein</fullName>
    </submittedName>
</protein>
<proteinExistence type="predicted"/>
<organism evidence="1">
    <name type="scientific">Anguilla anguilla</name>
    <name type="common">European freshwater eel</name>
    <name type="synonym">Muraena anguilla</name>
    <dbReference type="NCBI Taxonomy" id="7936"/>
    <lineage>
        <taxon>Eukaryota</taxon>
        <taxon>Metazoa</taxon>
        <taxon>Chordata</taxon>
        <taxon>Craniata</taxon>
        <taxon>Vertebrata</taxon>
        <taxon>Euteleostomi</taxon>
        <taxon>Actinopterygii</taxon>
        <taxon>Neopterygii</taxon>
        <taxon>Teleostei</taxon>
        <taxon>Anguilliformes</taxon>
        <taxon>Anguillidae</taxon>
        <taxon>Anguilla</taxon>
    </lineage>
</organism>
<accession>A0A0E9S5W9</accession>
<reference evidence="1" key="2">
    <citation type="journal article" date="2015" name="Fish Shellfish Immunol.">
        <title>Early steps in the European eel (Anguilla anguilla)-Vibrio vulnificus interaction in the gills: Role of the RtxA13 toxin.</title>
        <authorList>
            <person name="Callol A."/>
            <person name="Pajuelo D."/>
            <person name="Ebbesson L."/>
            <person name="Teles M."/>
            <person name="MacKenzie S."/>
            <person name="Amaro C."/>
        </authorList>
    </citation>
    <scope>NUCLEOTIDE SEQUENCE</scope>
</reference>
<sequence length="33" mass="3836">MGSALLLIPLLQEYHRDLYWVLCCSPYTPNLLV</sequence>
<name>A0A0E9S5W9_ANGAN</name>
<evidence type="ECO:0000313" key="1">
    <source>
        <dbReference type="EMBL" id="JAH36784.1"/>
    </source>
</evidence>